<feature type="transmembrane region" description="Helical" evidence="3">
    <location>
        <begin position="252"/>
        <end position="276"/>
    </location>
</feature>
<name>A0A7W9CUN9_9HYPH</name>
<gene>
    <name evidence="5" type="ORF">GGQ63_000945</name>
</gene>
<sequence>MMALRDAPMALPAAPALQGDSRAAGLVSRLLGRLRYQLAGGVLVAVVFPALMWTDLDAVLSGSGGMRNTILGTLIAMLLSVYVIRRMIKYPDVRALSYLLPAFVVSYGLVVGVFFFARFDYSRFQFLASFALAIGWFGVALMVERRVRRPRLMWMPFGETADLSHLRRADWIAALRPDSLPQGVNGIVADLRADMSPEWEQFLARAALAGIPVYHAKQIREFFTGRVQIEHLSENTFGSLLPSSFYLRLKRVLDVAAALAMMPSALMILGVVALAIRLEDGGPVFFRQRRTGYRGHDFSMLKFRTMRHGVGGKAFTEPDDPRITRVGRVLRRYRIDELPQIVNVLKGEMSWIGPRPESIELATRYEQAIPFYSYRHIVRPGITGWAQVNQGNVAEVAAATEKLHYDFYYIKYFSPWLDFLIALRTIRTVLTGHGVR</sequence>
<keyword evidence="5" id="KW-0808">Transferase</keyword>
<dbReference type="AlphaFoldDB" id="A0A7W9CUN9"/>
<reference evidence="5 6" key="1">
    <citation type="submission" date="2020-08" db="EMBL/GenBank/DDBJ databases">
        <title>Genomic Encyclopedia of Type Strains, Phase IV (KMG-IV): sequencing the most valuable type-strain genomes for metagenomic binning, comparative biology and taxonomic classification.</title>
        <authorList>
            <person name="Goeker M."/>
        </authorList>
    </citation>
    <scope>NUCLEOTIDE SEQUENCE [LARGE SCALE GENOMIC DNA]</scope>
    <source>
        <strain evidence="5 6">DSM 16268</strain>
    </source>
</reference>
<dbReference type="GO" id="GO:0000271">
    <property type="term" value="P:polysaccharide biosynthetic process"/>
    <property type="evidence" value="ECO:0007669"/>
    <property type="project" value="UniProtKB-KW"/>
</dbReference>
<organism evidence="5 6">
    <name type="scientific">Prosthecomicrobium pneumaticum</name>
    <dbReference type="NCBI Taxonomy" id="81895"/>
    <lineage>
        <taxon>Bacteria</taxon>
        <taxon>Pseudomonadati</taxon>
        <taxon>Pseudomonadota</taxon>
        <taxon>Alphaproteobacteria</taxon>
        <taxon>Hyphomicrobiales</taxon>
        <taxon>Kaistiaceae</taxon>
        <taxon>Prosthecomicrobium</taxon>
    </lineage>
</organism>
<feature type="domain" description="Bacterial sugar transferase" evidence="4">
    <location>
        <begin position="250"/>
        <end position="430"/>
    </location>
</feature>
<proteinExistence type="inferred from homology"/>
<keyword evidence="3" id="KW-1133">Transmembrane helix</keyword>
<keyword evidence="6" id="KW-1185">Reference proteome</keyword>
<feature type="transmembrane region" description="Helical" evidence="3">
    <location>
        <begin position="36"/>
        <end position="53"/>
    </location>
</feature>
<dbReference type="Proteomes" id="UP000523821">
    <property type="component" value="Unassembled WGS sequence"/>
</dbReference>
<dbReference type="Pfam" id="PF02397">
    <property type="entry name" value="Bac_transf"/>
    <property type="match status" value="1"/>
</dbReference>
<accession>A0A7W9CUN9</accession>
<dbReference type="PANTHER" id="PTHR30576:SF0">
    <property type="entry name" value="UNDECAPRENYL-PHOSPHATE N-ACETYLGALACTOSAMINYL 1-PHOSPHATE TRANSFERASE-RELATED"/>
    <property type="match status" value="1"/>
</dbReference>
<dbReference type="PANTHER" id="PTHR30576">
    <property type="entry name" value="COLANIC BIOSYNTHESIS UDP-GLUCOSE LIPID CARRIER TRANSFERASE"/>
    <property type="match status" value="1"/>
</dbReference>
<evidence type="ECO:0000256" key="3">
    <source>
        <dbReference type="SAM" id="Phobius"/>
    </source>
</evidence>
<evidence type="ECO:0000256" key="1">
    <source>
        <dbReference type="ARBA" id="ARBA00006464"/>
    </source>
</evidence>
<dbReference type="EMBL" id="JACHOO010000002">
    <property type="protein sequence ID" value="MBB5751893.1"/>
    <property type="molecule type" value="Genomic_DNA"/>
</dbReference>
<keyword evidence="2" id="KW-0270">Exopolysaccharide synthesis</keyword>
<evidence type="ECO:0000313" key="6">
    <source>
        <dbReference type="Proteomes" id="UP000523821"/>
    </source>
</evidence>
<comment type="similarity">
    <text evidence="1">Belongs to the bacterial sugar transferase family.</text>
</comment>
<keyword evidence="3" id="KW-0812">Transmembrane</keyword>
<comment type="caution">
    <text evidence="5">The sequence shown here is derived from an EMBL/GenBank/DDBJ whole genome shotgun (WGS) entry which is preliminary data.</text>
</comment>
<feature type="transmembrane region" description="Helical" evidence="3">
    <location>
        <begin position="123"/>
        <end position="143"/>
    </location>
</feature>
<protein>
    <submittedName>
        <fullName evidence="5">Lipopolysaccharide/colanic/teichoic acid biosynthesis glycosyltransferase</fullName>
    </submittedName>
</protein>
<dbReference type="GO" id="GO:0016780">
    <property type="term" value="F:phosphotransferase activity, for other substituted phosphate groups"/>
    <property type="evidence" value="ECO:0007669"/>
    <property type="project" value="TreeGrafter"/>
</dbReference>
<feature type="transmembrane region" description="Helical" evidence="3">
    <location>
        <begin position="65"/>
        <end position="84"/>
    </location>
</feature>
<evidence type="ECO:0000313" key="5">
    <source>
        <dbReference type="EMBL" id="MBB5751893.1"/>
    </source>
</evidence>
<feature type="transmembrane region" description="Helical" evidence="3">
    <location>
        <begin position="96"/>
        <end position="117"/>
    </location>
</feature>
<dbReference type="InterPro" id="IPR003362">
    <property type="entry name" value="Bact_transf"/>
</dbReference>
<dbReference type="RefSeq" id="WP_246429618.1">
    <property type="nucleotide sequence ID" value="NZ_JACHOO010000002.1"/>
</dbReference>
<evidence type="ECO:0000259" key="4">
    <source>
        <dbReference type="Pfam" id="PF02397"/>
    </source>
</evidence>
<keyword evidence="3" id="KW-0472">Membrane</keyword>
<evidence type="ECO:0000256" key="2">
    <source>
        <dbReference type="ARBA" id="ARBA00023169"/>
    </source>
</evidence>